<protein>
    <submittedName>
        <fullName evidence="11">Protein UPSTREAM OF FLC</fullName>
    </submittedName>
</protein>
<comment type="similarity">
    <text evidence="7">Belongs to the SOSEKI family.</text>
</comment>
<evidence type="ECO:0000259" key="10">
    <source>
        <dbReference type="Pfam" id="PF06136"/>
    </source>
</evidence>
<name>A0A9N7RPL1_STRHE</name>
<keyword evidence="5" id="KW-0472">Membrane</keyword>
<dbReference type="InterPro" id="IPR010369">
    <property type="entry name" value="SOK"/>
</dbReference>
<keyword evidence="12" id="KW-1185">Reference proteome</keyword>
<evidence type="ECO:0000256" key="3">
    <source>
        <dbReference type="ARBA" id="ARBA00022475"/>
    </source>
</evidence>
<evidence type="ECO:0000256" key="1">
    <source>
        <dbReference type="ARBA" id="ARBA00004413"/>
    </source>
</evidence>
<evidence type="ECO:0000256" key="8">
    <source>
        <dbReference type="ARBA" id="ARBA00046534"/>
    </source>
</evidence>
<reference evidence="11" key="1">
    <citation type="submission" date="2019-12" db="EMBL/GenBank/DDBJ databases">
        <authorList>
            <person name="Scholes J."/>
        </authorList>
    </citation>
    <scope>NUCLEOTIDE SEQUENCE</scope>
</reference>
<feature type="region of interest" description="Disordered" evidence="9">
    <location>
        <begin position="141"/>
        <end position="254"/>
    </location>
</feature>
<dbReference type="AlphaFoldDB" id="A0A9N7RPL1"/>
<dbReference type="PIRSF" id="PIRSF031043">
    <property type="entry name" value="UCP031043"/>
    <property type="match status" value="1"/>
</dbReference>
<evidence type="ECO:0000256" key="9">
    <source>
        <dbReference type="SAM" id="MobiDB-lite"/>
    </source>
</evidence>
<dbReference type="PANTHER" id="PTHR31083:SF18">
    <property type="entry name" value="PROTEIN SOSEKI 2"/>
    <property type="match status" value="1"/>
</dbReference>
<evidence type="ECO:0000256" key="7">
    <source>
        <dbReference type="ARBA" id="ARBA00024211"/>
    </source>
</evidence>
<dbReference type="OrthoDB" id="1731358at2759"/>
<dbReference type="PANTHER" id="PTHR31083">
    <property type="entry name" value="UPSTREAM OF FLC PROTEIN (DUF966)"/>
    <property type="match status" value="1"/>
</dbReference>
<dbReference type="Pfam" id="PF06136">
    <property type="entry name" value="SOK"/>
    <property type="match status" value="1"/>
</dbReference>
<comment type="subunit">
    <text evidence="8">Homodimer. Forms long polymer filaments with other SOKs proteins polymers (e.g. SOK1, SOK2, SOK3 and SOK4) crucial for polar localization and biological activity. Binds to ANGUSTIFOLIA (AN).</text>
</comment>
<evidence type="ECO:0000256" key="6">
    <source>
        <dbReference type="ARBA" id="ARBA00023306"/>
    </source>
</evidence>
<keyword evidence="2" id="KW-0217">Developmental protein</keyword>
<comment type="subcellular location">
    <subcellularLocation>
        <location evidence="1">Cell membrane</location>
        <topology evidence="1">Peripheral membrane protein</topology>
        <orientation evidence="1">Cytoplasmic side</orientation>
    </subcellularLocation>
</comment>
<evidence type="ECO:0000313" key="12">
    <source>
        <dbReference type="Proteomes" id="UP001153555"/>
    </source>
</evidence>
<dbReference type="Proteomes" id="UP001153555">
    <property type="component" value="Unassembled WGS sequence"/>
</dbReference>
<dbReference type="InterPro" id="IPR048351">
    <property type="entry name" value="SOK_DIX"/>
</dbReference>
<dbReference type="GO" id="GO:2000067">
    <property type="term" value="P:regulation of root morphogenesis"/>
    <property type="evidence" value="ECO:0007669"/>
    <property type="project" value="UniProtKB-ARBA"/>
</dbReference>
<dbReference type="GO" id="GO:0005886">
    <property type="term" value="C:plasma membrane"/>
    <property type="evidence" value="ECO:0007669"/>
    <property type="project" value="UniProtKB-SubCell"/>
</dbReference>
<feature type="compositionally biased region" description="Acidic residues" evidence="9">
    <location>
        <begin position="179"/>
        <end position="191"/>
    </location>
</feature>
<evidence type="ECO:0000256" key="4">
    <source>
        <dbReference type="ARBA" id="ARBA00022618"/>
    </source>
</evidence>
<dbReference type="GO" id="GO:0051301">
    <property type="term" value="P:cell division"/>
    <property type="evidence" value="ECO:0007669"/>
    <property type="project" value="UniProtKB-KW"/>
</dbReference>
<evidence type="ECO:0000313" key="11">
    <source>
        <dbReference type="EMBL" id="CAA0840753.1"/>
    </source>
</evidence>
<organism evidence="11 12">
    <name type="scientific">Striga hermonthica</name>
    <name type="common">Purple witchweed</name>
    <name type="synonym">Buchnera hermonthica</name>
    <dbReference type="NCBI Taxonomy" id="68872"/>
    <lineage>
        <taxon>Eukaryota</taxon>
        <taxon>Viridiplantae</taxon>
        <taxon>Streptophyta</taxon>
        <taxon>Embryophyta</taxon>
        <taxon>Tracheophyta</taxon>
        <taxon>Spermatophyta</taxon>
        <taxon>Magnoliopsida</taxon>
        <taxon>eudicotyledons</taxon>
        <taxon>Gunneridae</taxon>
        <taxon>Pentapetalae</taxon>
        <taxon>asterids</taxon>
        <taxon>lamiids</taxon>
        <taxon>Lamiales</taxon>
        <taxon>Orobanchaceae</taxon>
        <taxon>Buchnereae</taxon>
        <taxon>Striga</taxon>
    </lineage>
</organism>
<gene>
    <name evidence="11" type="ORF">SHERM_06793</name>
</gene>
<dbReference type="GO" id="GO:0090708">
    <property type="term" value="P:specification of plant organ axis polarity"/>
    <property type="evidence" value="ECO:0007669"/>
    <property type="project" value="UniProtKB-ARBA"/>
</dbReference>
<keyword evidence="3" id="KW-1003">Cell membrane</keyword>
<evidence type="ECO:0000256" key="5">
    <source>
        <dbReference type="ARBA" id="ARBA00023136"/>
    </source>
</evidence>
<dbReference type="GO" id="GO:0051258">
    <property type="term" value="P:protein polymerization"/>
    <property type="evidence" value="ECO:0007669"/>
    <property type="project" value="UniProtKB-ARBA"/>
</dbReference>
<dbReference type="EMBL" id="CACSLK010034002">
    <property type="protein sequence ID" value="CAA0840753.1"/>
    <property type="molecule type" value="Genomic_DNA"/>
</dbReference>
<feature type="domain" description="SOSEKI DIX-like" evidence="10">
    <location>
        <begin position="36"/>
        <end position="123"/>
    </location>
</feature>
<feature type="compositionally biased region" description="Low complexity" evidence="9">
    <location>
        <begin position="226"/>
        <end position="239"/>
    </location>
</feature>
<keyword evidence="4" id="KW-0132">Cell division</keyword>
<dbReference type="InterPro" id="IPR021182">
    <property type="entry name" value="SOK_magnoliopsida"/>
</dbReference>
<comment type="caution">
    <text evidence="11">The sequence shown here is derived from an EMBL/GenBank/DDBJ whole genome shotgun (WGS) entry which is preliminary data.</text>
</comment>
<evidence type="ECO:0000256" key="2">
    <source>
        <dbReference type="ARBA" id="ARBA00022473"/>
    </source>
</evidence>
<sequence length="404" mass="44498">MEEAEERRRICREKSPERGKACVKPRVMRPTFKKLQIVYYLSRNGHLEHPHYMELTHLAHQHLRLKDVIDKLTVLRGKAMPSLYSWSCKRSYKNGYVWNDLTENDVIYPSEGAEYVLKGSELMMEDKLQQQQQNLQLGPLSSALQSPNLQPKHASKRHEEFVNRNCQQHRGITEQRENVDEDDDDEYEEDNPPIVEAFKRTPGAHKINCPSSELTLPNGGGGGGAASLSPPSATSSTGSEKNGGRPGGGEQVGVEPLLSRNSMLLSLIACGGSASFRKAAPPPTTPPRRSGCGVDLRREAVRRAAATEDETAAMMIGCMSENPRFGGVTVEEKEYYSGSIVEAMANVRVEAEAAGGLKKSASHNQERSTMAGLEGAANEELDNDKCLIGKCIPMKKSSSKHPKK</sequence>
<keyword evidence="6" id="KW-0131">Cell cycle</keyword>
<proteinExistence type="inferred from homology"/>
<dbReference type="GO" id="GO:0051302">
    <property type="term" value="P:regulation of cell division"/>
    <property type="evidence" value="ECO:0007669"/>
    <property type="project" value="UniProtKB-ARBA"/>
</dbReference>
<accession>A0A9N7RPL1</accession>